<evidence type="ECO:0000313" key="2">
    <source>
        <dbReference type="WBParaSite" id="PS1159_v2.g22891.t1"/>
    </source>
</evidence>
<reference evidence="2" key="1">
    <citation type="submission" date="2022-11" db="UniProtKB">
        <authorList>
            <consortium name="WormBaseParasite"/>
        </authorList>
    </citation>
    <scope>IDENTIFICATION</scope>
</reference>
<protein>
    <submittedName>
        <fullName evidence="2">Serpentine receptor class gamma</fullName>
    </submittedName>
</protein>
<dbReference type="Proteomes" id="UP000887580">
    <property type="component" value="Unplaced"/>
</dbReference>
<sequence length="185" mass="20773">MCFTDVSWKLINPDDPDKGYDWKERNPLIQNSIIMIIIVLFCAIGSVVANLYVLGYLILSAKTPQTFDASQKGNKDAQKRLFIFTAIMLINHLAFTLMQVLFATTKNSPTIYFMIGIQAYVLDFINLSPPWFLLFISPSLRKCVLRMNGIKEVSLFVKVGSTNQAPTTTAATMTTQSSIRHLPIS</sequence>
<dbReference type="WBParaSite" id="PS1159_v2.g22891.t1">
    <property type="protein sequence ID" value="PS1159_v2.g22891.t1"/>
    <property type="gene ID" value="PS1159_v2.g22891"/>
</dbReference>
<name>A0AC35G316_9BILA</name>
<organism evidence="1 2">
    <name type="scientific">Panagrolaimus sp. PS1159</name>
    <dbReference type="NCBI Taxonomy" id="55785"/>
    <lineage>
        <taxon>Eukaryota</taxon>
        <taxon>Metazoa</taxon>
        <taxon>Ecdysozoa</taxon>
        <taxon>Nematoda</taxon>
        <taxon>Chromadorea</taxon>
        <taxon>Rhabditida</taxon>
        <taxon>Tylenchina</taxon>
        <taxon>Panagrolaimomorpha</taxon>
        <taxon>Panagrolaimoidea</taxon>
        <taxon>Panagrolaimidae</taxon>
        <taxon>Panagrolaimus</taxon>
    </lineage>
</organism>
<evidence type="ECO:0000313" key="1">
    <source>
        <dbReference type="Proteomes" id="UP000887580"/>
    </source>
</evidence>
<accession>A0AC35G316</accession>
<proteinExistence type="predicted"/>